<protein>
    <submittedName>
        <fullName evidence="8">M20/M25/M40 family metallo-hydrolase</fullName>
    </submittedName>
</protein>
<dbReference type="PIRSF" id="PIRSF036685">
    <property type="entry name" value="BacLeuNPeptidase"/>
    <property type="match status" value="1"/>
</dbReference>
<keyword evidence="5" id="KW-0378">Hydrolase</keyword>
<keyword evidence="6" id="KW-0862">Zinc</keyword>
<evidence type="ECO:0000313" key="9">
    <source>
        <dbReference type="Proteomes" id="UP000809349"/>
    </source>
</evidence>
<keyword evidence="3" id="KW-0479">Metal-binding</keyword>
<dbReference type="SUPFAM" id="SSF53187">
    <property type="entry name" value="Zn-dependent exopeptidases"/>
    <property type="match status" value="1"/>
</dbReference>
<reference evidence="8 9" key="1">
    <citation type="submission" date="2021-01" db="EMBL/GenBank/DDBJ databases">
        <authorList>
            <person name="Ruan W."/>
            <person name="Khan S.A."/>
            <person name="Jeon C.O."/>
        </authorList>
    </citation>
    <scope>NUCLEOTIDE SEQUENCE [LARGE SCALE GENOMIC DNA]</scope>
    <source>
        <strain evidence="8 9">R798</strain>
    </source>
</reference>
<evidence type="ECO:0000256" key="5">
    <source>
        <dbReference type="ARBA" id="ARBA00022801"/>
    </source>
</evidence>
<keyword evidence="4" id="KW-0732">Signal</keyword>
<dbReference type="EMBL" id="JAFBIL020000004">
    <property type="protein sequence ID" value="MBZ2208088.1"/>
    <property type="molecule type" value="Genomic_DNA"/>
</dbReference>
<evidence type="ECO:0000259" key="7">
    <source>
        <dbReference type="Pfam" id="PF04389"/>
    </source>
</evidence>
<dbReference type="PANTHER" id="PTHR12147">
    <property type="entry name" value="METALLOPEPTIDASE M28 FAMILY MEMBER"/>
    <property type="match status" value="1"/>
</dbReference>
<keyword evidence="1" id="KW-0031">Aminopeptidase</keyword>
<proteinExistence type="predicted"/>
<dbReference type="PANTHER" id="PTHR12147:SF56">
    <property type="entry name" value="AMINOPEPTIDASE YDR415C-RELATED"/>
    <property type="match status" value="1"/>
</dbReference>
<comment type="caution">
    <text evidence="8">The sequence shown here is derived from an EMBL/GenBank/DDBJ whole genome shotgun (WGS) entry which is preliminary data.</text>
</comment>
<evidence type="ECO:0000256" key="3">
    <source>
        <dbReference type="ARBA" id="ARBA00022723"/>
    </source>
</evidence>
<feature type="domain" description="Peptidase M28" evidence="7">
    <location>
        <begin position="139"/>
        <end position="336"/>
    </location>
</feature>
<accession>A0ABS7SPL4</accession>
<organism evidence="8 9">
    <name type="scientific">Massilia soli</name>
    <dbReference type="NCBI Taxonomy" id="2792854"/>
    <lineage>
        <taxon>Bacteria</taxon>
        <taxon>Pseudomonadati</taxon>
        <taxon>Pseudomonadota</taxon>
        <taxon>Betaproteobacteria</taxon>
        <taxon>Burkholderiales</taxon>
        <taxon>Oxalobacteraceae</taxon>
        <taxon>Telluria group</taxon>
        <taxon>Massilia</taxon>
    </lineage>
</organism>
<dbReference type="Proteomes" id="UP000809349">
    <property type="component" value="Unassembled WGS sequence"/>
</dbReference>
<evidence type="ECO:0000256" key="2">
    <source>
        <dbReference type="ARBA" id="ARBA00022670"/>
    </source>
</evidence>
<reference evidence="8 9" key="2">
    <citation type="submission" date="2021-08" db="EMBL/GenBank/DDBJ databases">
        <title>Massilia sp. R798.</title>
        <authorList>
            <person name="Baek J.H."/>
            <person name="Jung H.S."/>
            <person name="Kim K.R."/>
            <person name="Jeon C.O."/>
        </authorList>
    </citation>
    <scope>NUCLEOTIDE SEQUENCE [LARGE SCALE GENOMIC DNA]</scope>
    <source>
        <strain evidence="8 9">R798</strain>
    </source>
</reference>
<keyword evidence="9" id="KW-1185">Reference proteome</keyword>
<dbReference type="InterPro" id="IPR045175">
    <property type="entry name" value="M28_fam"/>
</dbReference>
<evidence type="ECO:0000313" key="8">
    <source>
        <dbReference type="EMBL" id="MBZ2208088.1"/>
    </source>
</evidence>
<keyword evidence="2" id="KW-0645">Protease</keyword>
<name>A0ABS7SPL4_9BURK</name>
<dbReference type="Gene3D" id="3.40.630.10">
    <property type="entry name" value="Zn peptidases"/>
    <property type="match status" value="1"/>
</dbReference>
<evidence type="ECO:0000256" key="1">
    <source>
        <dbReference type="ARBA" id="ARBA00022438"/>
    </source>
</evidence>
<evidence type="ECO:0000256" key="6">
    <source>
        <dbReference type="ARBA" id="ARBA00022833"/>
    </source>
</evidence>
<sequence length="357" mass="38622">MAGTEKLHLLELKTRDIEKLSGLLHRELRHCGGFMYHANEAAARRALALADATPPASLTRPGYGIANQAIVVPLLQQMQEGSIRETISGLTNFANRYYTSAPGIAASHWLKEKWIALSNGRAHISVAQFSHVGYQQRSVIATIEGSDKAGEIIVVGAHLDSINLFGTKDSTRAPGADDDASGVAGLTEVLRVLAAGGYTPRRTIKLIAYAAEEVGLRGSQEIAQEYKKNGSNVVGVMQLDMTNFKGSENDIYIFTDFTSEPQNQFLARLVKAYLPSLTIGYDKCGYACSDHAAWHAQGYATSMPFESEIRKDNPHIHTVNDTFANSGNQALHALKFARLAAAYALELGSEADNAAGR</sequence>
<evidence type="ECO:0000256" key="4">
    <source>
        <dbReference type="ARBA" id="ARBA00022729"/>
    </source>
</evidence>
<dbReference type="Pfam" id="PF04389">
    <property type="entry name" value="Peptidase_M28"/>
    <property type="match status" value="1"/>
</dbReference>
<dbReference type="InterPro" id="IPR012189">
    <property type="entry name" value="Pept_M28E_Ap1"/>
</dbReference>
<gene>
    <name evidence="8" type="ORF">I4X03_012525</name>
</gene>
<dbReference type="InterPro" id="IPR007484">
    <property type="entry name" value="Peptidase_M28"/>
</dbReference>